<dbReference type="AlphaFoldDB" id="F2U2W1"/>
<feature type="compositionally biased region" description="Polar residues" evidence="1">
    <location>
        <begin position="89"/>
        <end position="105"/>
    </location>
</feature>
<feature type="region of interest" description="Disordered" evidence="1">
    <location>
        <begin position="228"/>
        <end position="264"/>
    </location>
</feature>
<proteinExistence type="predicted"/>
<sequence>MLCSWGEGKREAAVGGLVCAICLSSSSCQQARAPAASHQLANQPRSSSRSLLRSDDPFIQPSKSIIMNFAKPEHSGGVASMPARRLKSGPNSPSHQIPTTAYSRSSKANASTNSVVFQSTDYSTGISAGATADGVRNNTASPVVVVTHKPIARVGEASRHVSPTELGPKANSSALYLQRNMRLESEPHARTTCAFERIQETEYSSAYDTSDDEQATYLEHMGAHFDDAVCTDRDSSPQTTDKNQRSQVEAPQRHMSQSKKKGIK</sequence>
<keyword evidence="3" id="KW-1185">Reference proteome</keyword>
<dbReference type="EMBL" id="GL832960">
    <property type="protein sequence ID" value="EGD81955.1"/>
    <property type="molecule type" value="Genomic_DNA"/>
</dbReference>
<dbReference type="GeneID" id="16076726"/>
<dbReference type="KEGG" id="sre:PTSG_02640"/>
<feature type="compositionally biased region" description="Polar residues" evidence="1">
    <location>
        <begin position="236"/>
        <end position="249"/>
    </location>
</feature>
<protein>
    <submittedName>
        <fullName evidence="2">Uncharacterized protein</fullName>
    </submittedName>
</protein>
<organism evidence="3">
    <name type="scientific">Salpingoeca rosetta (strain ATCC 50818 / BSB-021)</name>
    <dbReference type="NCBI Taxonomy" id="946362"/>
    <lineage>
        <taxon>Eukaryota</taxon>
        <taxon>Choanoflagellata</taxon>
        <taxon>Craspedida</taxon>
        <taxon>Salpingoecidae</taxon>
        <taxon>Salpingoeca</taxon>
    </lineage>
</organism>
<dbReference type="InParanoid" id="F2U2W1"/>
<gene>
    <name evidence="2" type="ORF">PTSG_02640</name>
</gene>
<name>F2U2W1_SALR5</name>
<dbReference type="RefSeq" id="XP_004996138.1">
    <property type="nucleotide sequence ID" value="XM_004996081.1"/>
</dbReference>
<reference evidence="2" key="1">
    <citation type="submission" date="2009-08" db="EMBL/GenBank/DDBJ databases">
        <title>Annotation of Salpingoeca rosetta.</title>
        <authorList>
            <consortium name="The Broad Institute Genome Sequencing Platform"/>
            <person name="Russ C."/>
            <person name="Cuomo C."/>
            <person name="Burger G."/>
            <person name="Gray M.W."/>
            <person name="Holland P.W.H."/>
            <person name="King N."/>
            <person name="Lang F.B.F."/>
            <person name="Roger A.J."/>
            <person name="Ruiz-Trillo I."/>
            <person name="Young S.K."/>
            <person name="Zeng Q."/>
            <person name="Gargeya S."/>
            <person name="Alvarado L."/>
            <person name="Berlin A."/>
            <person name="Chapman S.B."/>
            <person name="Chen Z."/>
            <person name="Freedman E."/>
            <person name="Gellesch M."/>
            <person name="Goldberg J."/>
            <person name="Griggs A."/>
            <person name="Gujja S."/>
            <person name="Heilman E."/>
            <person name="Heiman D."/>
            <person name="Howarth C."/>
            <person name="Mehta T."/>
            <person name="Neiman D."/>
            <person name="Pearson M."/>
            <person name="Roberts A."/>
            <person name="Saif S."/>
            <person name="Shea T."/>
            <person name="Shenoy N."/>
            <person name="Sisk P."/>
            <person name="Stolte C."/>
            <person name="Sykes S."/>
            <person name="White J."/>
            <person name="Yandava C."/>
            <person name="Haas B."/>
            <person name="Nusbaum C."/>
            <person name="Birren B."/>
        </authorList>
    </citation>
    <scope>NUCLEOTIDE SEQUENCE [LARGE SCALE GENOMIC DNA]</scope>
    <source>
        <strain evidence="2">ATCC 50818</strain>
    </source>
</reference>
<accession>F2U2W1</accession>
<feature type="region of interest" description="Disordered" evidence="1">
    <location>
        <begin position="73"/>
        <end position="105"/>
    </location>
</feature>
<evidence type="ECO:0000313" key="2">
    <source>
        <dbReference type="EMBL" id="EGD81955.1"/>
    </source>
</evidence>
<feature type="region of interest" description="Disordered" evidence="1">
    <location>
        <begin position="35"/>
        <end position="55"/>
    </location>
</feature>
<evidence type="ECO:0000313" key="3">
    <source>
        <dbReference type="Proteomes" id="UP000007799"/>
    </source>
</evidence>
<dbReference type="Proteomes" id="UP000007799">
    <property type="component" value="Unassembled WGS sequence"/>
</dbReference>
<evidence type="ECO:0000256" key="1">
    <source>
        <dbReference type="SAM" id="MobiDB-lite"/>
    </source>
</evidence>